<dbReference type="AlphaFoldDB" id="N1U8S5"/>
<protein>
    <submittedName>
        <fullName evidence="1">Uncharacterized protein</fullName>
    </submittedName>
</protein>
<organism evidence="1 2">
    <name type="scientific">Leptospira weilii str. Ecochallenge</name>
    <dbReference type="NCBI Taxonomy" id="1049986"/>
    <lineage>
        <taxon>Bacteria</taxon>
        <taxon>Pseudomonadati</taxon>
        <taxon>Spirochaetota</taxon>
        <taxon>Spirochaetia</taxon>
        <taxon>Leptospirales</taxon>
        <taxon>Leptospiraceae</taxon>
        <taxon>Leptospira</taxon>
    </lineage>
</organism>
<dbReference type="EMBL" id="AHMI02000089">
    <property type="protein sequence ID" value="EMY15472.1"/>
    <property type="molecule type" value="Genomic_DNA"/>
</dbReference>
<evidence type="ECO:0000313" key="1">
    <source>
        <dbReference type="EMBL" id="EMY15472.1"/>
    </source>
</evidence>
<accession>N1U8S5</accession>
<evidence type="ECO:0000313" key="2">
    <source>
        <dbReference type="Proteomes" id="UP000012249"/>
    </source>
</evidence>
<comment type="caution">
    <text evidence="1">The sequence shown here is derived from an EMBL/GenBank/DDBJ whole genome shotgun (WGS) entry which is preliminary data.</text>
</comment>
<name>N1U8S5_9LEPT</name>
<gene>
    <name evidence="1" type="ORF">LEP1GSC043_0020</name>
</gene>
<dbReference type="Proteomes" id="UP000012249">
    <property type="component" value="Unassembled WGS sequence"/>
</dbReference>
<sequence length="40" mass="5118">MEKRRIFLRKTYLLFFIRDNRIIYCCFIDKIFWRDVGTLN</sequence>
<proteinExistence type="predicted"/>
<reference evidence="1 2" key="1">
    <citation type="submission" date="2013-02" db="EMBL/GenBank/DDBJ databases">
        <authorList>
            <person name="Harkins D.M."/>
            <person name="Durkin A.S."/>
            <person name="Brinkac L.M."/>
            <person name="Haft D.H."/>
            <person name="Selengut J.D."/>
            <person name="Sanka R."/>
            <person name="DePew J."/>
            <person name="Purushe J."/>
            <person name="Haake D.A."/>
            <person name="Matsunaga J."/>
            <person name="Vinetz J.M."/>
            <person name="Sutton G.G."/>
            <person name="Nierman W.C."/>
            <person name="Fouts D.E."/>
        </authorList>
    </citation>
    <scope>NUCLEOTIDE SEQUENCE [LARGE SCALE GENOMIC DNA]</scope>
    <source>
        <strain evidence="1 2">Ecochallenge</strain>
    </source>
</reference>